<name>A0A2V3IIB4_9FLOR</name>
<gene>
    <name evidence="1" type="ORF">BWQ96_08424</name>
</gene>
<dbReference type="AlphaFoldDB" id="A0A2V3IIB4"/>
<accession>A0A2V3IIB4</accession>
<dbReference type="OrthoDB" id="10633556at2759"/>
<sequence>MGGEKFECQYLGEDLGEHYMNQNHLQNSVVESEFSSLAWKNRPWIDLFFKHGITQAVMDDILQLIQAPYKCWKTVMGRINMESRIDEAIKSFPICPGHMCFYNESITQCSVCARPRSAPEIQLRPTLSWISLKQ</sequence>
<comment type="caution">
    <text evidence="1">The sequence shown here is derived from an EMBL/GenBank/DDBJ whole genome shotgun (WGS) entry which is preliminary data.</text>
</comment>
<organism evidence="1 2">
    <name type="scientific">Gracilariopsis chorda</name>
    <dbReference type="NCBI Taxonomy" id="448386"/>
    <lineage>
        <taxon>Eukaryota</taxon>
        <taxon>Rhodophyta</taxon>
        <taxon>Florideophyceae</taxon>
        <taxon>Rhodymeniophycidae</taxon>
        <taxon>Gracilariales</taxon>
        <taxon>Gracilariaceae</taxon>
        <taxon>Gracilariopsis</taxon>
    </lineage>
</organism>
<reference evidence="1 2" key="1">
    <citation type="journal article" date="2018" name="Mol. Biol. Evol.">
        <title>Analysis of the draft genome of the red seaweed Gracilariopsis chorda provides insights into genome size evolution in Rhodophyta.</title>
        <authorList>
            <person name="Lee J."/>
            <person name="Yang E.C."/>
            <person name="Graf L."/>
            <person name="Yang J.H."/>
            <person name="Qiu H."/>
            <person name="Zel Zion U."/>
            <person name="Chan C.X."/>
            <person name="Stephens T.G."/>
            <person name="Weber A.P.M."/>
            <person name="Boo G.H."/>
            <person name="Boo S.M."/>
            <person name="Kim K.M."/>
            <person name="Shin Y."/>
            <person name="Jung M."/>
            <person name="Lee S.J."/>
            <person name="Yim H.S."/>
            <person name="Lee J.H."/>
            <person name="Bhattacharya D."/>
            <person name="Yoon H.S."/>
        </authorList>
    </citation>
    <scope>NUCLEOTIDE SEQUENCE [LARGE SCALE GENOMIC DNA]</scope>
    <source>
        <strain evidence="1 2">SKKU-2015</strain>
        <tissue evidence="1">Whole body</tissue>
    </source>
</reference>
<dbReference type="Proteomes" id="UP000247409">
    <property type="component" value="Unassembled WGS sequence"/>
</dbReference>
<protein>
    <submittedName>
        <fullName evidence="1">Uncharacterized protein</fullName>
    </submittedName>
</protein>
<dbReference type="EMBL" id="NBIV01000190">
    <property type="protein sequence ID" value="PXF41845.1"/>
    <property type="molecule type" value="Genomic_DNA"/>
</dbReference>
<evidence type="ECO:0000313" key="2">
    <source>
        <dbReference type="Proteomes" id="UP000247409"/>
    </source>
</evidence>
<evidence type="ECO:0000313" key="1">
    <source>
        <dbReference type="EMBL" id="PXF41845.1"/>
    </source>
</evidence>
<keyword evidence="2" id="KW-1185">Reference proteome</keyword>
<proteinExistence type="predicted"/>